<proteinExistence type="predicted"/>
<protein>
    <submittedName>
        <fullName evidence="2">DUF4345 domain-containing protein</fullName>
    </submittedName>
</protein>
<keyword evidence="1" id="KW-0812">Transmembrane</keyword>
<keyword evidence="3" id="KW-1185">Reference proteome</keyword>
<evidence type="ECO:0000313" key="3">
    <source>
        <dbReference type="Proteomes" id="UP000724686"/>
    </source>
</evidence>
<evidence type="ECO:0000313" key="2">
    <source>
        <dbReference type="EMBL" id="MBM9576876.1"/>
    </source>
</evidence>
<feature type="transmembrane region" description="Helical" evidence="1">
    <location>
        <begin position="24"/>
        <end position="45"/>
    </location>
</feature>
<evidence type="ECO:0000256" key="1">
    <source>
        <dbReference type="SAM" id="Phobius"/>
    </source>
</evidence>
<comment type="caution">
    <text evidence="2">The sequence shown here is derived from an EMBL/GenBank/DDBJ whole genome shotgun (WGS) entry which is preliminary data.</text>
</comment>
<feature type="transmembrane region" description="Helical" evidence="1">
    <location>
        <begin position="119"/>
        <end position="139"/>
    </location>
</feature>
<gene>
    <name evidence="2" type="ORF">JWG45_06880</name>
</gene>
<feature type="transmembrane region" description="Helical" evidence="1">
    <location>
        <begin position="91"/>
        <end position="113"/>
    </location>
</feature>
<dbReference type="Pfam" id="PF14248">
    <property type="entry name" value="DUF4345"/>
    <property type="match status" value="1"/>
</dbReference>
<dbReference type="RefSeq" id="WP_205279025.1">
    <property type="nucleotide sequence ID" value="NZ_JAFFPU010000027.1"/>
</dbReference>
<keyword evidence="1" id="KW-1133">Transmembrane helix</keyword>
<organism evidence="2 3">
    <name type="scientific">Leptospira ainlahdjerensis</name>
    <dbReference type="NCBI Taxonomy" id="2810033"/>
    <lineage>
        <taxon>Bacteria</taxon>
        <taxon>Pseudomonadati</taxon>
        <taxon>Spirochaetota</taxon>
        <taxon>Spirochaetia</taxon>
        <taxon>Leptospirales</taxon>
        <taxon>Leptospiraceae</taxon>
        <taxon>Leptospira</taxon>
    </lineage>
</organism>
<sequence>MQTNGLTMDRPGEKDRILSLVSKIFLLANIAVYEAFAIGFFLFPARLATWIGIEIRTTSALADFRAMYGGLCLGVGVFLLLGVFKKERVQAGILLSITTAGGLFLGRICTVLWDGPVNEYIYFSMSTEIVAVVIGVWILKRWNE</sequence>
<accession>A0ABS2U929</accession>
<keyword evidence="1" id="KW-0472">Membrane</keyword>
<name>A0ABS2U929_9LEPT</name>
<reference evidence="2 3" key="1">
    <citation type="submission" date="2021-02" db="EMBL/GenBank/DDBJ databases">
        <title>Leptospira ainlahdjerensis sp. nov., Leptospira ainazelensis sp. nov., Leptospira abararensis sp. nov. and Leptospira chreensis sp. nov., four new species isolated from water sources in Algeria.</title>
        <authorList>
            <person name="Amara Korba A."/>
            <person name="Kainiu M."/>
            <person name="Vincent A.T."/>
            <person name="Mariet J.-F."/>
            <person name="Veyrier F.J."/>
            <person name="Goarant C."/>
            <person name="Picardeau M."/>
        </authorList>
    </citation>
    <scope>NUCLEOTIDE SEQUENCE [LARGE SCALE GENOMIC DNA]</scope>
    <source>
        <strain evidence="2 3">201903070</strain>
    </source>
</reference>
<dbReference type="EMBL" id="JAFFPU010000027">
    <property type="protein sequence ID" value="MBM9576876.1"/>
    <property type="molecule type" value="Genomic_DNA"/>
</dbReference>
<dbReference type="Proteomes" id="UP000724686">
    <property type="component" value="Unassembled WGS sequence"/>
</dbReference>
<dbReference type="InterPro" id="IPR025597">
    <property type="entry name" value="DUF4345"/>
</dbReference>
<feature type="transmembrane region" description="Helical" evidence="1">
    <location>
        <begin position="65"/>
        <end position="84"/>
    </location>
</feature>